<dbReference type="InterPro" id="IPR050499">
    <property type="entry name" value="PEP-utilizing_PTS_enzyme"/>
</dbReference>
<name>A0A382FUE9_9ZZZZ</name>
<gene>
    <name evidence="21" type="ORF">METZ01_LOCUS219562</name>
</gene>
<sequence length="514" mass="57687">MDLATQAIQPRVSPSASASIHLSGTPVGTGIALGKAIQLHPGTPEEPPRETSNPPEGELQDFHSALEHTINDTIKLVEKISGDVGTEEAAIFHVHLMFLEDQHFQGKIEKYIFEGNSVSWSIYETIQEYLSAFSQIDDPYLSEKGADLKDVGYRLLHFLGHELLAETEKEGILVIEELLPGDMARLDANRIKGIITSSGGIVSHAAILARSLRIPGICLDLDLMKRIHEGDLIALDGKNGSAVVHPGEELMAAFKRRVVLEEQHQEHLDQFREKPCRTQDGVEMKVLANIALENDLNQLFRHGAEGIGLYRTEIFFLSLDRYPEIEEQVEVYQRVFESIPQEQPLMIRTLDLGADKAAPYMGYPQEGNPYLGCRALRRQLRKPKVLKNQLKSILLASGRREKLSLIFPMVTDVQEIRQAKQLLHECATDLGDDFNGSKLPEIGMMFEVPSSFMISERFMKEIDFCAIGSNDLTQYLLAVDRNNPQISHLYDPLHPAVLQLIQILIKNANRHQKP</sequence>
<evidence type="ECO:0000256" key="9">
    <source>
        <dbReference type="ARBA" id="ARBA00022490"/>
    </source>
</evidence>
<evidence type="ECO:0000259" key="20">
    <source>
        <dbReference type="Pfam" id="PF05524"/>
    </source>
</evidence>
<dbReference type="InterPro" id="IPR008279">
    <property type="entry name" value="PEP-util_enz_mobile_dom"/>
</dbReference>
<feature type="region of interest" description="Disordered" evidence="17">
    <location>
        <begin position="1"/>
        <end position="21"/>
    </location>
</feature>
<evidence type="ECO:0000313" key="21">
    <source>
        <dbReference type="EMBL" id="SVB66708.1"/>
    </source>
</evidence>
<dbReference type="Gene3D" id="1.10.274.10">
    <property type="entry name" value="PtsI, HPr-binding domain"/>
    <property type="match status" value="1"/>
</dbReference>
<evidence type="ECO:0000259" key="19">
    <source>
        <dbReference type="Pfam" id="PF02896"/>
    </source>
</evidence>
<dbReference type="PIRSF" id="PIRSF000732">
    <property type="entry name" value="PTS_enzyme_I"/>
    <property type="match status" value="1"/>
</dbReference>
<dbReference type="PANTHER" id="PTHR46244:SF3">
    <property type="entry name" value="PHOSPHOENOLPYRUVATE-PROTEIN PHOSPHOTRANSFERASE"/>
    <property type="match status" value="1"/>
</dbReference>
<dbReference type="NCBIfam" id="TIGR01417">
    <property type="entry name" value="PTS_I_fam"/>
    <property type="match status" value="1"/>
</dbReference>
<comment type="catalytic activity">
    <reaction evidence="1">
        <text>L-histidyl-[protein] + phosphoenolpyruvate = N(pros)-phospho-L-histidyl-[protein] + pyruvate</text>
        <dbReference type="Rhea" id="RHEA:23880"/>
        <dbReference type="Rhea" id="RHEA-COMP:9745"/>
        <dbReference type="Rhea" id="RHEA-COMP:9746"/>
        <dbReference type="ChEBI" id="CHEBI:15361"/>
        <dbReference type="ChEBI" id="CHEBI:29979"/>
        <dbReference type="ChEBI" id="CHEBI:58702"/>
        <dbReference type="ChEBI" id="CHEBI:64837"/>
        <dbReference type="EC" id="2.7.3.9"/>
    </reaction>
</comment>
<dbReference type="SUPFAM" id="SSF52009">
    <property type="entry name" value="Phosphohistidine domain"/>
    <property type="match status" value="1"/>
</dbReference>
<evidence type="ECO:0000256" key="6">
    <source>
        <dbReference type="ARBA" id="ARBA00012232"/>
    </source>
</evidence>
<dbReference type="EMBL" id="UINC01051954">
    <property type="protein sequence ID" value="SVB66708.1"/>
    <property type="molecule type" value="Genomic_DNA"/>
</dbReference>
<dbReference type="GO" id="GO:0016301">
    <property type="term" value="F:kinase activity"/>
    <property type="evidence" value="ECO:0007669"/>
    <property type="project" value="UniProtKB-KW"/>
</dbReference>
<evidence type="ECO:0000256" key="4">
    <source>
        <dbReference type="ARBA" id="ARBA00004496"/>
    </source>
</evidence>
<dbReference type="InterPro" id="IPR015813">
    <property type="entry name" value="Pyrv/PenolPyrv_kinase-like_dom"/>
</dbReference>
<comment type="function">
    <text evidence="3">General (non sugar-specific) component of the phosphoenolpyruvate-dependent sugar phosphotransferase system (sugar PTS). This major carbohydrate active-transport system catalyzes the phosphorylation of incoming sugar substrates concomitantly with their translocation across the cell membrane. Enzyme I transfers the phosphoryl group from phosphoenolpyruvate (PEP) to the phosphoryl carrier protein (HPr).</text>
</comment>
<feature type="domain" description="PEP-utilising enzyme mobile" evidence="18">
    <location>
        <begin position="169"/>
        <end position="240"/>
    </location>
</feature>
<dbReference type="SUPFAM" id="SSF51621">
    <property type="entry name" value="Phosphoenolpyruvate/pyruvate domain"/>
    <property type="match status" value="1"/>
</dbReference>
<keyword evidence="15" id="KW-0460">Magnesium</keyword>
<dbReference type="GO" id="GO:0005737">
    <property type="term" value="C:cytoplasm"/>
    <property type="evidence" value="ECO:0007669"/>
    <property type="project" value="UniProtKB-SubCell"/>
</dbReference>
<evidence type="ECO:0000256" key="10">
    <source>
        <dbReference type="ARBA" id="ARBA00022597"/>
    </source>
</evidence>
<accession>A0A382FUE9</accession>
<dbReference type="InterPro" id="IPR040442">
    <property type="entry name" value="Pyrv_kinase-like_dom_sf"/>
</dbReference>
<evidence type="ECO:0000256" key="14">
    <source>
        <dbReference type="ARBA" id="ARBA00022777"/>
    </source>
</evidence>
<feature type="domain" description="Phosphotransferase system enzyme I N-terminal" evidence="20">
    <location>
        <begin position="24"/>
        <end position="143"/>
    </location>
</feature>
<feature type="region of interest" description="Disordered" evidence="17">
    <location>
        <begin position="39"/>
        <end position="59"/>
    </location>
</feature>
<dbReference type="GO" id="GO:0009401">
    <property type="term" value="P:phosphoenolpyruvate-dependent sugar phosphotransferase system"/>
    <property type="evidence" value="ECO:0007669"/>
    <property type="project" value="UniProtKB-KW"/>
</dbReference>
<keyword evidence="14" id="KW-0418">Kinase</keyword>
<dbReference type="Pfam" id="PF00391">
    <property type="entry name" value="PEP-utilizers"/>
    <property type="match status" value="1"/>
</dbReference>
<keyword evidence="13" id="KW-0479">Metal-binding</keyword>
<keyword evidence="8" id="KW-0813">Transport</keyword>
<dbReference type="PRINTS" id="PR01736">
    <property type="entry name" value="PHPHTRNFRASE"/>
</dbReference>
<reference evidence="21" key="1">
    <citation type="submission" date="2018-05" db="EMBL/GenBank/DDBJ databases">
        <authorList>
            <person name="Lanie J.A."/>
            <person name="Ng W.-L."/>
            <person name="Kazmierczak K.M."/>
            <person name="Andrzejewski T.M."/>
            <person name="Davidsen T.M."/>
            <person name="Wayne K.J."/>
            <person name="Tettelin H."/>
            <person name="Glass J.I."/>
            <person name="Rusch D."/>
            <person name="Podicherti R."/>
            <person name="Tsui H.-C.T."/>
            <person name="Winkler M.E."/>
        </authorList>
    </citation>
    <scope>NUCLEOTIDE SEQUENCE</scope>
</reference>
<organism evidence="21">
    <name type="scientific">marine metagenome</name>
    <dbReference type="NCBI Taxonomy" id="408172"/>
    <lineage>
        <taxon>unclassified sequences</taxon>
        <taxon>metagenomes</taxon>
        <taxon>ecological metagenomes</taxon>
    </lineage>
</organism>
<comment type="cofactor">
    <cofactor evidence="2">
        <name>Mg(2+)</name>
        <dbReference type="ChEBI" id="CHEBI:18420"/>
    </cofactor>
</comment>
<keyword evidence="12" id="KW-0598">Phosphotransferase system</keyword>
<evidence type="ECO:0000256" key="8">
    <source>
        <dbReference type="ARBA" id="ARBA00022448"/>
    </source>
</evidence>
<keyword evidence="11" id="KW-0808">Transferase</keyword>
<evidence type="ECO:0000256" key="15">
    <source>
        <dbReference type="ARBA" id="ARBA00022842"/>
    </source>
</evidence>
<evidence type="ECO:0000256" key="7">
    <source>
        <dbReference type="ARBA" id="ARBA00016544"/>
    </source>
</evidence>
<dbReference type="Gene3D" id="3.20.20.60">
    <property type="entry name" value="Phosphoenolpyruvate-binding domains"/>
    <property type="match status" value="1"/>
</dbReference>
<dbReference type="InterPro" id="IPR036618">
    <property type="entry name" value="PtsI_HPr-bd_sf"/>
</dbReference>
<dbReference type="InterPro" id="IPR036637">
    <property type="entry name" value="Phosphohistidine_dom_sf"/>
</dbReference>
<evidence type="ECO:0000256" key="5">
    <source>
        <dbReference type="ARBA" id="ARBA00007837"/>
    </source>
</evidence>
<evidence type="ECO:0000256" key="12">
    <source>
        <dbReference type="ARBA" id="ARBA00022683"/>
    </source>
</evidence>
<feature type="non-terminal residue" evidence="21">
    <location>
        <position position="514"/>
    </location>
</feature>
<evidence type="ECO:0000256" key="3">
    <source>
        <dbReference type="ARBA" id="ARBA00002728"/>
    </source>
</evidence>
<evidence type="ECO:0000256" key="17">
    <source>
        <dbReference type="SAM" id="MobiDB-lite"/>
    </source>
</evidence>
<evidence type="ECO:0000259" key="18">
    <source>
        <dbReference type="Pfam" id="PF00391"/>
    </source>
</evidence>
<evidence type="ECO:0000256" key="11">
    <source>
        <dbReference type="ARBA" id="ARBA00022679"/>
    </source>
</evidence>
<dbReference type="PANTHER" id="PTHR46244">
    <property type="entry name" value="PHOSPHOENOLPYRUVATE-PROTEIN PHOSPHOTRANSFERASE"/>
    <property type="match status" value="1"/>
</dbReference>
<feature type="domain" description="PEP-utilising enzyme C-terminal" evidence="19">
    <location>
        <begin position="267"/>
        <end position="513"/>
    </location>
</feature>
<proteinExistence type="inferred from homology"/>
<dbReference type="InterPro" id="IPR000121">
    <property type="entry name" value="PEP_util_C"/>
</dbReference>
<dbReference type="EC" id="2.7.3.9" evidence="6"/>
<dbReference type="AlphaFoldDB" id="A0A382FUE9"/>
<evidence type="ECO:0000256" key="13">
    <source>
        <dbReference type="ARBA" id="ARBA00022723"/>
    </source>
</evidence>
<dbReference type="Pfam" id="PF05524">
    <property type="entry name" value="PEP-utilisers_N"/>
    <property type="match status" value="1"/>
</dbReference>
<evidence type="ECO:0000256" key="16">
    <source>
        <dbReference type="ARBA" id="ARBA00033235"/>
    </source>
</evidence>
<comment type="similarity">
    <text evidence="5">Belongs to the PEP-utilizing enzyme family.</text>
</comment>
<evidence type="ECO:0000256" key="2">
    <source>
        <dbReference type="ARBA" id="ARBA00001946"/>
    </source>
</evidence>
<dbReference type="InterPro" id="IPR006318">
    <property type="entry name" value="PTS_EI-like"/>
</dbReference>
<dbReference type="InterPro" id="IPR008731">
    <property type="entry name" value="PTS_EIN"/>
</dbReference>
<keyword evidence="9" id="KW-0963">Cytoplasm</keyword>
<comment type="subcellular location">
    <subcellularLocation>
        <location evidence="4">Cytoplasm</location>
    </subcellularLocation>
</comment>
<protein>
    <recommendedName>
        <fullName evidence="7">Phosphoenolpyruvate-protein phosphotransferase</fullName>
        <ecNumber evidence="6">2.7.3.9</ecNumber>
    </recommendedName>
    <alternativeName>
        <fullName evidence="16">Phosphotransferase system, enzyme I</fullName>
    </alternativeName>
</protein>
<dbReference type="SUPFAM" id="SSF47831">
    <property type="entry name" value="Enzyme I of the PEP:sugar phosphotransferase system HPr-binding (sub)domain"/>
    <property type="match status" value="1"/>
</dbReference>
<dbReference type="Gene3D" id="3.50.30.10">
    <property type="entry name" value="Phosphohistidine domain"/>
    <property type="match status" value="1"/>
</dbReference>
<dbReference type="GO" id="GO:0046872">
    <property type="term" value="F:metal ion binding"/>
    <property type="evidence" value="ECO:0007669"/>
    <property type="project" value="UniProtKB-KW"/>
</dbReference>
<dbReference type="InterPro" id="IPR024692">
    <property type="entry name" value="PTS_EI"/>
</dbReference>
<dbReference type="GO" id="GO:0008965">
    <property type="term" value="F:phosphoenolpyruvate-protein phosphotransferase activity"/>
    <property type="evidence" value="ECO:0007669"/>
    <property type="project" value="UniProtKB-EC"/>
</dbReference>
<evidence type="ECO:0000256" key="1">
    <source>
        <dbReference type="ARBA" id="ARBA00000683"/>
    </source>
</evidence>
<dbReference type="Pfam" id="PF02896">
    <property type="entry name" value="PEP-utilizers_C"/>
    <property type="match status" value="1"/>
</dbReference>
<keyword evidence="10" id="KW-0762">Sugar transport</keyword>